<organism evidence="1">
    <name type="scientific">Tanacetum cinerariifolium</name>
    <name type="common">Dalmatian daisy</name>
    <name type="synonym">Chrysanthemum cinerariifolium</name>
    <dbReference type="NCBI Taxonomy" id="118510"/>
    <lineage>
        <taxon>Eukaryota</taxon>
        <taxon>Viridiplantae</taxon>
        <taxon>Streptophyta</taxon>
        <taxon>Embryophyta</taxon>
        <taxon>Tracheophyta</taxon>
        <taxon>Spermatophyta</taxon>
        <taxon>Magnoliopsida</taxon>
        <taxon>eudicotyledons</taxon>
        <taxon>Gunneridae</taxon>
        <taxon>Pentapetalae</taxon>
        <taxon>asterids</taxon>
        <taxon>campanulids</taxon>
        <taxon>Asterales</taxon>
        <taxon>Asteraceae</taxon>
        <taxon>Asteroideae</taxon>
        <taxon>Anthemideae</taxon>
        <taxon>Anthemidinae</taxon>
        <taxon>Tanacetum</taxon>
    </lineage>
</organism>
<evidence type="ECO:0000313" key="1">
    <source>
        <dbReference type="EMBL" id="GFA21595.1"/>
    </source>
</evidence>
<protein>
    <submittedName>
        <fullName evidence="1">Uncharacterized protein</fullName>
    </submittedName>
</protein>
<proteinExistence type="predicted"/>
<sequence>MVIRMWKVIVRKYFIKKSDSSILIRLMLLIMMEGKDRDERGDVYIIFETSGTPLEYVHLGPCNQVCRHCSVLFWYELRLTAYCRDTWMRHNFTAYSFEITFSSTPRLISPSYASSPLTKQGATNLSLTSSISRSFNLVTRDFNNVFS</sequence>
<dbReference type="AlphaFoldDB" id="A0A699JBP2"/>
<comment type="caution">
    <text evidence="1">The sequence shown here is derived from an EMBL/GenBank/DDBJ whole genome shotgun (WGS) entry which is preliminary data.</text>
</comment>
<accession>A0A699JBP2</accession>
<dbReference type="EMBL" id="BKCJ010387056">
    <property type="protein sequence ID" value="GFA21595.1"/>
    <property type="molecule type" value="Genomic_DNA"/>
</dbReference>
<name>A0A699JBP2_TANCI</name>
<gene>
    <name evidence="1" type="ORF">Tci_593567</name>
</gene>
<reference evidence="1" key="1">
    <citation type="journal article" date="2019" name="Sci. Rep.">
        <title>Draft genome of Tanacetum cinerariifolium, the natural source of mosquito coil.</title>
        <authorList>
            <person name="Yamashiro T."/>
            <person name="Shiraishi A."/>
            <person name="Satake H."/>
            <person name="Nakayama K."/>
        </authorList>
    </citation>
    <scope>NUCLEOTIDE SEQUENCE</scope>
</reference>